<dbReference type="EMBL" id="JAQOWY010000279">
    <property type="protein sequence ID" value="KAK1845246.1"/>
    <property type="molecule type" value="Genomic_DNA"/>
</dbReference>
<keyword evidence="1" id="KW-0677">Repeat</keyword>
<feature type="repeat" description="ANK" evidence="3">
    <location>
        <begin position="957"/>
        <end position="989"/>
    </location>
</feature>
<dbReference type="Pfam" id="PF01048">
    <property type="entry name" value="PNP_UDP_1"/>
    <property type="match status" value="1"/>
</dbReference>
<dbReference type="Gene3D" id="1.25.40.20">
    <property type="entry name" value="Ankyrin repeat-containing domain"/>
    <property type="match status" value="4"/>
</dbReference>
<comment type="caution">
    <text evidence="6">The sequence shown here is derived from an EMBL/GenBank/DDBJ whole genome shotgun (WGS) entry which is preliminary data.</text>
</comment>
<sequence>MDDLSTKSVGDDNNKSGADSNRGPLKRDHSSEPVEDYSVGWVCALPLEMAAAKGMLDQVHPNLTRQDPADHNSYILGQVQGHNVVIACLPAGIYGTTPAAAVAKDLLRTFKSIRFGLMVGIGGGVPSRKHDIRLGDIVVSQPAETSGGVIQYDRGKTVQEGEFQRTGSLNAPPQVLLAALGRLQADHIIEGSRIPQFVSELINKSPNNMKKKFSHQGALHDYLFQAEYDHVDPDSTCDECDHKQMIQREDRDDTYPVVHYGNIASGNQVIKHGKTRDKLSKELGVLCFEMEAAGLQDFPCLVIRGVCDYADSHKNKRWQEYAAATAAAFAKELLLVIPPDRVLQEKPIPQLVSDPHLHKLVSNTNTAISAHTHKQEVRYESQKQADCHRTFKTSTYEQFKNINPDRVPDTCKWVLGHPLYQAWQQSRHDDLLWISADPGCGKSVLAKSLIDGELRSTNHHTTCYFFFKDNDDQNSLATALCALLHQLFNSQPRLIRHATIAFKKNGEKLQTEVDELWRILVAAATDDEAVNVTCVLDALDECCLQDRRRTIRLLTNFYNRQLTSTRKSQLKFLVTSRPYQDIESDFRHIPEPQTIRLAGEESNADISEEINLVIRHEVAKVAQKLGMSQEMQDLWQRKLFSVPHRTYLWLHLVMDEISNSHVWPKSTFIETINTLPTKVEDAYENILGRLNPSQRRMAQTLLHIVVAARRPLTLLEMAVAFQLAPDSPTVQAQKDLDLNSANLKLHIRQLCGLFVFIKDDRIYLIHHTAKEFLVARDISASSTDSCWKHSLCIPDSETIMTQICVQYLSLRDIPDGIFGFDEWKPATHVTHNPFLEYSAIYWSSHSRDANHPTEEGLQKQILRLYDMGNQRFETWVSMFWQTNYQYQSRDGLNSVHLAALNGHDEVLLRLLASDNGALNSRDNAGRTPLIWGSLEGHDNIVRMLLDKGADFNAQGGDYGNALHIATERGHDNIVQMLLDKGADVNAQGGHFGNALQAASSGGHDNIVQMLLDKGADVNAQGGFFGNALHIATERGHDNIVQMLLDKGADVNAQGGHFGNALQAASSGGHDNIVQMLLNKGADVNARGGFFRNALQAATERGHDNIVQMLLDEGADVNARGGIFGNALQAATARGHDNIVQMLLDKGADVNAQDGHYGNALQAASFKGHDNIVRMLLDKGADFNAQGGRYGNALHIATERGHDNIVRMLLDEGADVNAQGGDYDDALQAATERGHDNIVQILLDKGADVNAQGGDYGNALQAASSGGHDNIVQMLLDKGADVNAQGGFFGNALHIATERGHDNIVQMLLDKGADVNAQGGHFGNALQAASSGGHDNIVQMLLDKGADVNAQGGFFGN</sequence>
<evidence type="ECO:0000259" key="5">
    <source>
        <dbReference type="PROSITE" id="PS50837"/>
    </source>
</evidence>
<feature type="repeat" description="ANK" evidence="3">
    <location>
        <begin position="890"/>
        <end position="923"/>
    </location>
</feature>
<dbReference type="SUPFAM" id="SSF48403">
    <property type="entry name" value="Ankyrin repeat"/>
    <property type="match status" value="2"/>
</dbReference>
<evidence type="ECO:0000313" key="6">
    <source>
        <dbReference type="EMBL" id="KAK1845246.1"/>
    </source>
</evidence>
<dbReference type="PRINTS" id="PR01415">
    <property type="entry name" value="ANKYRIN"/>
</dbReference>
<dbReference type="Pfam" id="PF24883">
    <property type="entry name" value="NPHP3_N"/>
    <property type="match status" value="1"/>
</dbReference>
<dbReference type="InterPro" id="IPR036770">
    <property type="entry name" value="Ankyrin_rpt-contain_sf"/>
</dbReference>
<dbReference type="Gene3D" id="3.40.50.300">
    <property type="entry name" value="P-loop containing nucleotide triphosphate hydrolases"/>
    <property type="match status" value="1"/>
</dbReference>
<feature type="repeat" description="ANK" evidence="3">
    <location>
        <begin position="1188"/>
        <end position="1220"/>
    </location>
</feature>
<feature type="repeat" description="ANK" evidence="3">
    <location>
        <begin position="990"/>
        <end position="1022"/>
    </location>
</feature>
<protein>
    <submittedName>
        <fullName evidence="6">Ankyrin repeat domain-containing protein 50-like protein 3</fullName>
    </submittedName>
</protein>
<feature type="repeat" description="ANK" evidence="3">
    <location>
        <begin position="1155"/>
        <end position="1187"/>
    </location>
</feature>
<name>A0AAD9ABU1_9PEZI</name>
<dbReference type="InterPro" id="IPR000845">
    <property type="entry name" value="Nucleoside_phosphorylase_d"/>
</dbReference>
<accession>A0AAD9ABU1</accession>
<organism evidence="6 7">
    <name type="scientific">Colletotrichum chrysophilum</name>
    <dbReference type="NCBI Taxonomy" id="1836956"/>
    <lineage>
        <taxon>Eukaryota</taxon>
        <taxon>Fungi</taxon>
        <taxon>Dikarya</taxon>
        <taxon>Ascomycota</taxon>
        <taxon>Pezizomycotina</taxon>
        <taxon>Sordariomycetes</taxon>
        <taxon>Hypocreomycetidae</taxon>
        <taxon>Glomerellales</taxon>
        <taxon>Glomerellaceae</taxon>
        <taxon>Colletotrichum</taxon>
        <taxon>Colletotrichum gloeosporioides species complex</taxon>
    </lineage>
</organism>
<dbReference type="Pfam" id="PF12796">
    <property type="entry name" value="Ank_2"/>
    <property type="match status" value="4"/>
</dbReference>
<dbReference type="SUPFAM" id="SSF53167">
    <property type="entry name" value="Purine and uridine phosphorylases"/>
    <property type="match status" value="1"/>
</dbReference>
<feature type="region of interest" description="Disordered" evidence="4">
    <location>
        <begin position="1"/>
        <end position="32"/>
    </location>
</feature>
<dbReference type="InterPro" id="IPR055497">
    <property type="entry name" value="DUF7069"/>
</dbReference>
<evidence type="ECO:0000313" key="7">
    <source>
        <dbReference type="Proteomes" id="UP001243330"/>
    </source>
</evidence>
<evidence type="ECO:0000256" key="4">
    <source>
        <dbReference type="SAM" id="MobiDB-lite"/>
    </source>
</evidence>
<proteinExistence type="predicted"/>
<dbReference type="PROSITE" id="PS50297">
    <property type="entry name" value="ANK_REP_REGION"/>
    <property type="match status" value="14"/>
</dbReference>
<feature type="repeat" description="ANK" evidence="3">
    <location>
        <begin position="1026"/>
        <end position="1055"/>
    </location>
</feature>
<feature type="repeat" description="ANK" evidence="3">
    <location>
        <begin position="1125"/>
        <end position="1154"/>
    </location>
</feature>
<evidence type="ECO:0000256" key="2">
    <source>
        <dbReference type="ARBA" id="ARBA00023043"/>
    </source>
</evidence>
<dbReference type="Proteomes" id="UP001243330">
    <property type="component" value="Unassembled WGS sequence"/>
</dbReference>
<feature type="non-terminal residue" evidence="6">
    <location>
        <position position="1"/>
    </location>
</feature>
<dbReference type="InterPro" id="IPR007111">
    <property type="entry name" value="NACHT_NTPase"/>
</dbReference>
<dbReference type="PROSITE" id="PS50837">
    <property type="entry name" value="NACHT"/>
    <property type="match status" value="1"/>
</dbReference>
<dbReference type="PANTHER" id="PTHR24171">
    <property type="entry name" value="ANKYRIN REPEAT DOMAIN-CONTAINING PROTEIN 39-RELATED"/>
    <property type="match status" value="1"/>
</dbReference>
<feature type="repeat" description="ANK" evidence="3">
    <location>
        <begin position="1056"/>
        <end position="1088"/>
    </location>
</feature>
<feature type="repeat" description="ANK" evidence="3">
    <location>
        <begin position="1320"/>
        <end position="1352"/>
    </location>
</feature>
<reference evidence="6" key="1">
    <citation type="submission" date="2023-01" db="EMBL/GenBank/DDBJ databases">
        <title>Colletotrichum chrysophilum M932 genome sequence.</title>
        <authorList>
            <person name="Baroncelli R."/>
        </authorList>
    </citation>
    <scope>NUCLEOTIDE SEQUENCE</scope>
    <source>
        <strain evidence="6">M932</strain>
    </source>
</reference>
<dbReference type="Pfam" id="PF23239">
    <property type="entry name" value="DUF7069"/>
    <property type="match status" value="1"/>
</dbReference>
<feature type="domain" description="NACHT" evidence="5">
    <location>
        <begin position="430"/>
        <end position="578"/>
    </location>
</feature>
<feature type="repeat" description="ANK" evidence="3">
    <location>
        <begin position="1290"/>
        <end position="1319"/>
    </location>
</feature>
<dbReference type="InterPro" id="IPR002110">
    <property type="entry name" value="Ankyrin_rpt"/>
</dbReference>
<dbReference type="Pfam" id="PF22939">
    <property type="entry name" value="WHD_GPIID"/>
    <property type="match status" value="1"/>
</dbReference>
<feature type="repeat" description="ANK" evidence="3">
    <location>
        <begin position="1089"/>
        <end position="1121"/>
    </location>
</feature>
<keyword evidence="7" id="KW-1185">Reference proteome</keyword>
<feature type="repeat" description="ANK" evidence="3">
    <location>
        <begin position="1254"/>
        <end position="1286"/>
    </location>
</feature>
<feature type="repeat" description="ANK" evidence="3">
    <location>
        <begin position="924"/>
        <end position="956"/>
    </location>
</feature>
<dbReference type="GO" id="GO:0003824">
    <property type="term" value="F:catalytic activity"/>
    <property type="evidence" value="ECO:0007669"/>
    <property type="project" value="InterPro"/>
</dbReference>
<evidence type="ECO:0000256" key="3">
    <source>
        <dbReference type="PROSITE-ProRule" id="PRU00023"/>
    </source>
</evidence>
<dbReference type="SMART" id="SM00248">
    <property type="entry name" value="ANK"/>
    <property type="match status" value="14"/>
</dbReference>
<keyword evidence="2 3" id="KW-0040">ANK repeat</keyword>
<dbReference type="Pfam" id="PF00023">
    <property type="entry name" value="Ank"/>
    <property type="match status" value="3"/>
</dbReference>
<feature type="repeat" description="ANK" evidence="3">
    <location>
        <begin position="1221"/>
        <end position="1253"/>
    </location>
</feature>
<gene>
    <name evidence="6" type="ORF">CCHR01_12101</name>
</gene>
<dbReference type="InterPro" id="IPR027417">
    <property type="entry name" value="P-loop_NTPase"/>
</dbReference>
<dbReference type="InterPro" id="IPR054471">
    <property type="entry name" value="GPIID_WHD"/>
</dbReference>
<dbReference type="InterPro" id="IPR035994">
    <property type="entry name" value="Nucleoside_phosphorylase_sf"/>
</dbReference>
<dbReference type="GO" id="GO:0009116">
    <property type="term" value="P:nucleoside metabolic process"/>
    <property type="evidence" value="ECO:0007669"/>
    <property type="project" value="InterPro"/>
</dbReference>
<dbReference type="InterPro" id="IPR056884">
    <property type="entry name" value="NPHP3-like_N"/>
</dbReference>
<evidence type="ECO:0000256" key="1">
    <source>
        <dbReference type="ARBA" id="ARBA00022737"/>
    </source>
</evidence>
<dbReference type="PROSITE" id="PS50088">
    <property type="entry name" value="ANK_REPEAT"/>
    <property type="match status" value="14"/>
</dbReference>
<dbReference type="Gene3D" id="3.40.50.1580">
    <property type="entry name" value="Nucleoside phosphorylase domain"/>
    <property type="match status" value="1"/>
</dbReference>